<evidence type="ECO:0000256" key="9">
    <source>
        <dbReference type="SAM" id="SignalP"/>
    </source>
</evidence>
<evidence type="ECO:0000256" key="7">
    <source>
        <dbReference type="ARBA" id="ARBA00023288"/>
    </source>
</evidence>
<evidence type="ECO:0000256" key="8">
    <source>
        <dbReference type="SAM" id="MobiDB-lite"/>
    </source>
</evidence>
<keyword evidence="7" id="KW-0449">Lipoprotein</keyword>
<feature type="compositionally biased region" description="Low complexity" evidence="8">
    <location>
        <begin position="672"/>
        <end position="687"/>
    </location>
</feature>
<dbReference type="PROSITE" id="PS51257">
    <property type="entry name" value="PROKAR_LIPOPROTEIN"/>
    <property type="match status" value="1"/>
</dbReference>
<evidence type="ECO:0000313" key="10">
    <source>
        <dbReference type="EMBL" id="RRQ22650.1"/>
    </source>
</evidence>
<dbReference type="InterPro" id="IPR007443">
    <property type="entry name" value="LpoA"/>
</dbReference>
<dbReference type="GO" id="GO:0008360">
    <property type="term" value="P:regulation of cell shape"/>
    <property type="evidence" value="ECO:0007669"/>
    <property type="project" value="UniProtKB-KW"/>
</dbReference>
<dbReference type="PANTHER" id="PTHR38038">
    <property type="entry name" value="PENICILLIN-BINDING PROTEIN ACTIVATOR LPOA"/>
    <property type="match status" value="1"/>
</dbReference>
<dbReference type="Pfam" id="PF04348">
    <property type="entry name" value="LppC"/>
    <property type="match status" value="1"/>
</dbReference>
<comment type="caution">
    <text evidence="10">The sequence shown here is derived from an EMBL/GenBank/DDBJ whole genome shotgun (WGS) entry which is preliminary data.</text>
</comment>
<dbReference type="CDD" id="cd06339">
    <property type="entry name" value="PBP1_YraM_LppC_lipoprotein-like"/>
    <property type="match status" value="1"/>
</dbReference>
<keyword evidence="2" id="KW-0133">Cell shape</keyword>
<evidence type="ECO:0000256" key="4">
    <source>
        <dbReference type="ARBA" id="ARBA00023136"/>
    </source>
</evidence>
<dbReference type="GO" id="GO:0031241">
    <property type="term" value="C:periplasmic side of cell outer membrane"/>
    <property type="evidence" value="ECO:0007669"/>
    <property type="project" value="TreeGrafter"/>
</dbReference>
<dbReference type="Gene3D" id="1.25.40.650">
    <property type="match status" value="1"/>
</dbReference>
<feature type="signal peptide" evidence="9">
    <location>
        <begin position="1"/>
        <end position="27"/>
    </location>
</feature>
<feature type="region of interest" description="Disordered" evidence="8">
    <location>
        <begin position="629"/>
        <end position="687"/>
    </location>
</feature>
<sequence>MVTLLSRPTPVRRIRQLLVLTALAVLAGCAGQPPREAPAPVVAPAQLPAAEARLEAGDAAGAVRLYLQAAETAPADRALDYRLQAADILIETGELEQAELLLDNLATLPPDPVTGFRLDLRRAALALARNDAAAALEQLRQAPPDAAALSAQQRYHRLRASAYTLQGQHLQSAREHIWLDGLLEAPAEREANQQAIIEALSHLNPQALAALRPDGGPVLGGWVELVQLAREHATAPMALEQALSDWRDRNPRHPVLDPTLDNLRTRLAERGRYPEQVGVILPLSGRLAEAGEAIRNGLLTAHYNLELEGPRPALRFYDIGEDPGRAWSLYQQAIREGAQFVIGPLSKDSVAQLARAGRLDVPVLALNWLPETPAGELPANLYQFSLAPEDEARQVAERAYHSGRTRALALVPEGAWGERVFSAFLERWETLGGELLEVKYYGREARALSDQVRTLLNLDASQARRTRLVRLLGRQVEFEPRRRQDAEFVFMLARPETARLLQPLFRFHHASDLALYSTSHSYEGHIDRDRDQDMNGIRFCDAPWLLDPAFQALRETTQRLWPDSTRQYPRLYAFGHDALHLLAYLSAPHAGGLAGPHAGASGGLSLDGAGRIHRDLAWARMQDGAPVALAPVFPEPGPDTGATDEISLPLRDESNAANTEPYPGPRPGGGAPRAPLPAATGAETGQP</sequence>
<organism evidence="10 11">
    <name type="scientific">Thiohalobacter thiocyanaticus</name>
    <dbReference type="NCBI Taxonomy" id="585455"/>
    <lineage>
        <taxon>Bacteria</taxon>
        <taxon>Pseudomonadati</taxon>
        <taxon>Pseudomonadota</taxon>
        <taxon>Gammaproteobacteria</taxon>
        <taxon>Thiohalobacterales</taxon>
        <taxon>Thiohalobacteraceae</taxon>
        <taxon>Thiohalobacter</taxon>
    </lineage>
</organism>
<name>A0A426QLL6_9GAMM</name>
<feature type="chain" id="PRO_5019481888" description="Penicillin-binding protein activator" evidence="9">
    <location>
        <begin position="28"/>
        <end position="687"/>
    </location>
</feature>
<dbReference type="Gene3D" id="3.40.50.2300">
    <property type="match status" value="2"/>
</dbReference>
<evidence type="ECO:0000256" key="6">
    <source>
        <dbReference type="ARBA" id="ARBA00023237"/>
    </source>
</evidence>
<dbReference type="SUPFAM" id="SSF53822">
    <property type="entry name" value="Periplasmic binding protein-like I"/>
    <property type="match status" value="1"/>
</dbReference>
<evidence type="ECO:0000256" key="5">
    <source>
        <dbReference type="ARBA" id="ARBA00023139"/>
    </source>
</evidence>
<keyword evidence="5" id="KW-0564">Palmitate</keyword>
<dbReference type="Proteomes" id="UP000287798">
    <property type="component" value="Unassembled WGS sequence"/>
</dbReference>
<evidence type="ECO:0000313" key="11">
    <source>
        <dbReference type="Proteomes" id="UP000287798"/>
    </source>
</evidence>
<dbReference type="EMBL" id="QZMU01000001">
    <property type="protein sequence ID" value="RRQ22650.1"/>
    <property type="molecule type" value="Genomic_DNA"/>
</dbReference>
<keyword evidence="1 9" id="KW-0732">Signal</keyword>
<keyword evidence="11" id="KW-1185">Reference proteome</keyword>
<keyword evidence="3" id="KW-0573">Peptidoglycan synthesis</keyword>
<reference evidence="10 11" key="1">
    <citation type="journal article" date="2010" name="Int. J. Syst. Evol. Microbiol.">
        <title>Thiohalobacter thiocyanaticus gen. nov., sp. nov., a moderately halophilic, sulfur-oxidizing gammaproteobacterium from hypersaline lakes, that utilizes thiocyanate.</title>
        <authorList>
            <person name="Sorokin D.Y."/>
            <person name="Kovaleva O.L."/>
            <person name="Tourova T.P."/>
            <person name="Muyzer G."/>
        </authorList>
    </citation>
    <scope>NUCLEOTIDE SEQUENCE [LARGE SCALE GENOMIC DNA]</scope>
    <source>
        <strain evidence="10 11">Hrh1</strain>
    </source>
</reference>
<evidence type="ECO:0008006" key="12">
    <source>
        <dbReference type="Google" id="ProtNLM"/>
    </source>
</evidence>
<dbReference type="InterPro" id="IPR011990">
    <property type="entry name" value="TPR-like_helical_dom_sf"/>
</dbReference>
<keyword evidence="6" id="KW-0998">Cell outer membrane</keyword>
<dbReference type="AlphaFoldDB" id="A0A426QLL6"/>
<evidence type="ECO:0000256" key="2">
    <source>
        <dbReference type="ARBA" id="ARBA00022960"/>
    </source>
</evidence>
<dbReference type="Gene3D" id="1.25.40.10">
    <property type="entry name" value="Tetratricopeptide repeat domain"/>
    <property type="match status" value="1"/>
</dbReference>
<keyword evidence="4" id="KW-0472">Membrane</keyword>
<proteinExistence type="predicted"/>
<dbReference type="GO" id="GO:0030234">
    <property type="term" value="F:enzyme regulator activity"/>
    <property type="evidence" value="ECO:0007669"/>
    <property type="project" value="TreeGrafter"/>
</dbReference>
<dbReference type="GO" id="GO:0009252">
    <property type="term" value="P:peptidoglycan biosynthetic process"/>
    <property type="evidence" value="ECO:0007669"/>
    <property type="project" value="UniProtKB-KW"/>
</dbReference>
<evidence type="ECO:0000256" key="1">
    <source>
        <dbReference type="ARBA" id="ARBA00022729"/>
    </source>
</evidence>
<dbReference type="InterPro" id="IPR028082">
    <property type="entry name" value="Peripla_BP_I"/>
</dbReference>
<accession>A0A426QLL6</accession>
<gene>
    <name evidence="10" type="ORF">D6C00_12405</name>
</gene>
<dbReference type="PANTHER" id="PTHR38038:SF1">
    <property type="entry name" value="PENICILLIN-BINDING PROTEIN ACTIVATOR LPOA"/>
    <property type="match status" value="1"/>
</dbReference>
<evidence type="ECO:0000256" key="3">
    <source>
        <dbReference type="ARBA" id="ARBA00022984"/>
    </source>
</evidence>
<protein>
    <recommendedName>
        <fullName evidence="12">Penicillin-binding protein activator</fullName>
    </recommendedName>
</protein>